<name>A0A2H0WPU5_9BACT</name>
<evidence type="ECO:0000256" key="1">
    <source>
        <dbReference type="SAM" id="Phobius"/>
    </source>
</evidence>
<evidence type="ECO:0000313" key="3">
    <source>
        <dbReference type="Proteomes" id="UP000230033"/>
    </source>
</evidence>
<sequence length="436" mass="49957">MWQEQMPKLSKAVGVVFLVILLSRILLPSISPAFFDSPEYLRLFENANFFDSLRQVHNPIHPLFLLVFWLFNKVPLGTTLLRAEFLNGILGFLTMVVIYKISRSLIVTVFIAFLPYFWLSQVNLLYEPLLIFLLGLSVYYLKNIRLAALFFALAFLVSTTALIYLLPLLAWIWIKQPKKIPAAILTLSVYLLACGLIYSLITSPAGLFLNANSPLNKMMIKGWLFFPRVVRNMVVIYFNYLTIPLGLVCLWLGLRKKNLVLLLAWLVAFFLANSIWHAGMFGRLSLGLTILPVFLISQIKNRFFLAGLFLLLLVQSIKLVVPYHFQEIPYWQEKKAVANLAGDPLLIISNYEEPYLQGKFNYLVLNSPQTDEIKIRAAIVEAKNHQRTVLITPQVVTTPYFQYDGLSFHLLSQGQNHPETLGQKLMAEFDLETLMF</sequence>
<organism evidence="2 3">
    <name type="scientific">Candidatus Shapirobacteria bacterium CG09_land_8_20_14_0_10_47_13</name>
    <dbReference type="NCBI Taxonomy" id="1974481"/>
    <lineage>
        <taxon>Bacteria</taxon>
        <taxon>Candidatus Shapironibacteriota</taxon>
    </lineage>
</organism>
<comment type="caution">
    <text evidence="2">The sequence shown here is derived from an EMBL/GenBank/DDBJ whole genome shotgun (WGS) entry which is preliminary data.</text>
</comment>
<feature type="transmembrane region" description="Helical" evidence="1">
    <location>
        <begin position="124"/>
        <end position="141"/>
    </location>
</feature>
<keyword evidence="1" id="KW-0812">Transmembrane</keyword>
<feature type="transmembrane region" description="Helical" evidence="1">
    <location>
        <begin position="88"/>
        <end position="118"/>
    </location>
</feature>
<keyword evidence="1" id="KW-0472">Membrane</keyword>
<reference evidence="3" key="1">
    <citation type="submission" date="2017-09" db="EMBL/GenBank/DDBJ databases">
        <title>Depth-based differentiation of microbial function through sediment-hosted aquifers and enrichment of novel symbionts in the deep terrestrial subsurface.</title>
        <authorList>
            <person name="Probst A.J."/>
            <person name="Ladd B."/>
            <person name="Jarett J.K."/>
            <person name="Geller-Mcgrath D.E."/>
            <person name="Sieber C.M.K."/>
            <person name="Emerson J.B."/>
            <person name="Anantharaman K."/>
            <person name="Thomas B.C."/>
            <person name="Malmstrom R."/>
            <person name="Stieglmeier M."/>
            <person name="Klingl A."/>
            <person name="Woyke T."/>
            <person name="Ryan C.M."/>
            <person name="Banfield J.F."/>
        </authorList>
    </citation>
    <scope>NUCLEOTIDE SEQUENCE [LARGE SCALE GENOMIC DNA]</scope>
</reference>
<dbReference type="EMBL" id="PEZJ01000019">
    <property type="protein sequence ID" value="PIS13958.1"/>
    <property type="molecule type" value="Genomic_DNA"/>
</dbReference>
<protein>
    <recommendedName>
        <fullName evidence="4">Glycosyltransferase RgtA/B/C/D-like domain-containing protein</fullName>
    </recommendedName>
</protein>
<feature type="transmembrane region" description="Helical" evidence="1">
    <location>
        <begin position="148"/>
        <end position="174"/>
    </location>
</feature>
<keyword evidence="1" id="KW-1133">Transmembrane helix</keyword>
<proteinExistence type="predicted"/>
<dbReference type="AlphaFoldDB" id="A0A2H0WPU5"/>
<feature type="transmembrane region" description="Helical" evidence="1">
    <location>
        <begin position="303"/>
        <end position="325"/>
    </location>
</feature>
<dbReference type="Proteomes" id="UP000230033">
    <property type="component" value="Unassembled WGS sequence"/>
</dbReference>
<evidence type="ECO:0000313" key="2">
    <source>
        <dbReference type="EMBL" id="PIS13958.1"/>
    </source>
</evidence>
<feature type="transmembrane region" description="Helical" evidence="1">
    <location>
        <begin position="229"/>
        <end position="253"/>
    </location>
</feature>
<feature type="transmembrane region" description="Helical" evidence="1">
    <location>
        <begin position="59"/>
        <end position="76"/>
    </location>
</feature>
<feature type="transmembrane region" description="Helical" evidence="1">
    <location>
        <begin position="180"/>
        <end position="209"/>
    </location>
</feature>
<gene>
    <name evidence="2" type="ORF">COT65_01500</name>
</gene>
<evidence type="ECO:0008006" key="4">
    <source>
        <dbReference type="Google" id="ProtNLM"/>
    </source>
</evidence>
<accession>A0A2H0WPU5</accession>